<dbReference type="Gene3D" id="3.50.30.50">
    <property type="entry name" value="Putative cyclase"/>
    <property type="match status" value="1"/>
</dbReference>
<comment type="caution">
    <text evidence="8">The sequence shown here is derived from an EMBL/GenBank/DDBJ whole genome shotgun (WGS) entry which is preliminary data.</text>
</comment>
<evidence type="ECO:0000256" key="4">
    <source>
        <dbReference type="ARBA" id="ARBA00022833"/>
    </source>
</evidence>
<evidence type="ECO:0000256" key="5">
    <source>
        <dbReference type="ARBA" id="ARBA00023079"/>
    </source>
</evidence>
<keyword evidence="3 7" id="KW-0378">Hydrolase</keyword>
<dbReference type="SUPFAM" id="SSF102198">
    <property type="entry name" value="Putative cyclase"/>
    <property type="match status" value="1"/>
</dbReference>
<feature type="binding site" evidence="7">
    <location>
        <position position="19"/>
    </location>
    <ligand>
        <name>substrate</name>
    </ligand>
</feature>
<evidence type="ECO:0000313" key="9">
    <source>
        <dbReference type="Proteomes" id="UP000031982"/>
    </source>
</evidence>
<dbReference type="InterPro" id="IPR007325">
    <property type="entry name" value="KFase/CYL"/>
</dbReference>
<dbReference type="Proteomes" id="UP000031982">
    <property type="component" value="Unassembled WGS sequence"/>
</dbReference>
<feature type="binding site" evidence="7">
    <location>
        <position position="53"/>
    </location>
    <ligand>
        <name>Zn(2+)</name>
        <dbReference type="ChEBI" id="CHEBI:29105"/>
        <label>1</label>
    </ligand>
</feature>
<gene>
    <name evidence="7" type="primary">kynB</name>
    <name evidence="8" type="ORF">SD77_4445</name>
</gene>
<dbReference type="HAMAP" id="MF_01969">
    <property type="entry name" value="KynB"/>
    <property type="match status" value="1"/>
</dbReference>
<feature type="active site" description="Proton donor/acceptor" evidence="7">
    <location>
        <position position="59"/>
    </location>
</feature>
<feature type="binding site" evidence="7">
    <location>
        <position position="172"/>
    </location>
    <ligand>
        <name>Zn(2+)</name>
        <dbReference type="ChEBI" id="CHEBI:29105"/>
        <label>2</label>
    </ligand>
</feature>
<reference evidence="8 9" key="1">
    <citation type="submission" date="2015-01" db="EMBL/GenBank/DDBJ databases">
        <title>Genome Assembly of Bacillus badius MTCC 1458.</title>
        <authorList>
            <person name="Verma A."/>
            <person name="Khatri I."/>
            <person name="Mual P."/>
            <person name="Subramanian S."/>
            <person name="Krishnamurthi S."/>
        </authorList>
    </citation>
    <scope>NUCLEOTIDE SEQUENCE [LARGE SCALE GENOMIC DNA]</scope>
    <source>
        <strain evidence="8 9">MTCC 1458</strain>
    </source>
</reference>
<feature type="binding site" evidence="7">
    <location>
        <position position="49"/>
    </location>
    <ligand>
        <name>Zn(2+)</name>
        <dbReference type="ChEBI" id="CHEBI:29105"/>
        <label>1</label>
    </ligand>
</feature>
<evidence type="ECO:0000256" key="1">
    <source>
        <dbReference type="ARBA" id="ARBA00002204"/>
    </source>
</evidence>
<organism evidence="8 9">
    <name type="scientific">Bacillus badius</name>
    <dbReference type="NCBI Taxonomy" id="1455"/>
    <lineage>
        <taxon>Bacteria</taxon>
        <taxon>Bacillati</taxon>
        <taxon>Bacillota</taxon>
        <taxon>Bacilli</taxon>
        <taxon>Bacillales</taxon>
        <taxon>Bacillaceae</taxon>
        <taxon>Pseudobacillus</taxon>
    </lineage>
</organism>
<dbReference type="PANTHER" id="PTHR31118">
    <property type="entry name" value="CYCLASE-LIKE PROTEIN 2"/>
    <property type="match status" value="1"/>
</dbReference>
<dbReference type="EMBL" id="JXLP01000009">
    <property type="protein sequence ID" value="KIL78765.1"/>
    <property type="molecule type" value="Genomic_DNA"/>
</dbReference>
<evidence type="ECO:0000256" key="2">
    <source>
        <dbReference type="ARBA" id="ARBA00022723"/>
    </source>
</evidence>
<proteinExistence type="inferred from homology"/>
<feature type="binding site" evidence="7">
    <location>
        <position position="55"/>
    </location>
    <ligand>
        <name>Zn(2+)</name>
        <dbReference type="ChEBI" id="CHEBI:29105"/>
        <label>1</label>
    </ligand>
</feature>
<keyword evidence="4 7" id="KW-0862">Zinc</keyword>
<evidence type="ECO:0000256" key="3">
    <source>
        <dbReference type="ARBA" id="ARBA00022801"/>
    </source>
</evidence>
<dbReference type="PANTHER" id="PTHR31118:SF32">
    <property type="entry name" value="KYNURENINE FORMAMIDASE"/>
    <property type="match status" value="1"/>
</dbReference>
<evidence type="ECO:0000256" key="7">
    <source>
        <dbReference type="HAMAP-Rule" id="MF_01969"/>
    </source>
</evidence>
<evidence type="ECO:0000313" key="8">
    <source>
        <dbReference type="EMBL" id="KIL78765.1"/>
    </source>
</evidence>
<dbReference type="InterPro" id="IPR037175">
    <property type="entry name" value="KFase_sf"/>
</dbReference>
<name>A0ABR5AVX4_BACBA</name>
<comment type="subunit">
    <text evidence="7">Homodimer.</text>
</comment>
<sequence length="218" mass="23632">MQKQWIDISQPLNSRIAHWPGDVPFSYSLSVTKEQTGSVNIGTITTSLHTGTHIDAPFHFDSKAPSVLDLDLSIFIGKARVIDVSHLQEINAEQMAAFPLEGAERLLLKTASASSPEIFPDKVTPLSTDLASLFKKHNICLIGVDVPSVDVPDSKEVAVHHAFYQHGVHILENIVLDHAPPGDYQLIALPLPLEGADGSPVRAVLRPLEAGTGKEETQ</sequence>
<feature type="binding site" evidence="7">
    <location>
        <position position="55"/>
    </location>
    <ligand>
        <name>Zn(2+)</name>
        <dbReference type="ChEBI" id="CHEBI:29105"/>
        <label>2</label>
    </ligand>
</feature>
<dbReference type="InterPro" id="IPR017484">
    <property type="entry name" value="Kynurenine_formamidase_bac"/>
</dbReference>
<comment type="function">
    <text evidence="1 7">Catalyzes the hydrolysis of N-formyl-L-kynurenine to L-kynurenine, the second step in the kynurenine pathway of tryptophan degradation.</text>
</comment>
<keyword evidence="5 7" id="KW-0823">Tryptophan catabolism</keyword>
<accession>A0ABR5AVX4</accession>
<keyword evidence="9" id="KW-1185">Reference proteome</keyword>
<comment type="similarity">
    <text evidence="7">Belongs to the Cyclase 1 superfamily. KynB family.</text>
</comment>
<comment type="cofactor">
    <cofactor evidence="7">
        <name>Zn(2+)</name>
        <dbReference type="ChEBI" id="CHEBI:29105"/>
    </cofactor>
    <text evidence="7">Binds 2 zinc ions per subunit.</text>
</comment>
<evidence type="ECO:0000256" key="6">
    <source>
        <dbReference type="ARBA" id="ARBA00048496"/>
    </source>
</evidence>
<feature type="binding site" evidence="7">
    <location>
        <position position="160"/>
    </location>
    <ligand>
        <name>Zn(2+)</name>
        <dbReference type="ChEBI" id="CHEBI:29105"/>
        <label>2</label>
    </ligand>
</feature>
<comment type="catalytic activity">
    <reaction evidence="6 7">
        <text>N-formyl-L-kynurenine + H2O = L-kynurenine + formate + H(+)</text>
        <dbReference type="Rhea" id="RHEA:13009"/>
        <dbReference type="ChEBI" id="CHEBI:15377"/>
        <dbReference type="ChEBI" id="CHEBI:15378"/>
        <dbReference type="ChEBI" id="CHEBI:15740"/>
        <dbReference type="ChEBI" id="CHEBI:57959"/>
        <dbReference type="ChEBI" id="CHEBI:58629"/>
        <dbReference type="EC" id="3.5.1.9"/>
    </reaction>
</comment>
<feature type="binding site" evidence="7">
    <location>
        <position position="172"/>
    </location>
    <ligand>
        <name>Zn(2+)</name>
        <dbReference type="ChEBI" id="CHEBI:29105"/>
        <label>1</label>
    </ligand>
</feature>
<keyword evidence="2 7" id="KW-0479">Metal-binding</keyword>
<dbReference type="Pfam" id="PF04199">
    <property type="entry name" value="Cyclase"/>
    <property type="match status" value="1"/>
</dbReference>
<dbReference type="EC" id="3.5.1.9" evidence="7"/>
<dbReference type="NCBIfam" id="TIGR03035">
    <property type="entry name" value="trp_arylform"/>
    <property type="match status" value="1"/>
</dbReference>
<comment type="pathway">
    <text evidence="7">Amino-acid degradation; L-tryptophan degradation via kynurenine pathway; L-kynurenine from L-tryptophan: step 2/2.</text>
</comment>
<protein>
    <recommendedName>
        <fullName evidence="7">Kynurenine formamidase</fullName>
        <shortName evidence="7">KFA</shortName>
        <shortName evidence="7">KFase</shortName>
        <ecNumber evidence="7">3.5.1.9</ecNumber>
    </recommendedName>
    <alternativeName>
        <fullName evidence="7">Arylformamidase</fullName>
    </alternativeName>
    <alternativeName>
        <fullName evidence="7">N-formylkynurenine formamidase</fullName>
        <shortName evidence="7">FKF</shortName>
    </alternativeName>
</protein>